<dbReference type="InterPro" id="IPR000742">
    <property type="entry name" value="EGF"/>
</dbReference>
<dbReference type="EMBL" id="JAAOIC020000052">
    <property type="protein sequence ID" value="KAG8035893.1"/>
    <property type="molecule type" value="Genomic_DNA"/>
</dbReference>
<sequence>MYAYVLILQLVAIPSVLAVRDTVSTTRNLGYPCSEMLPCDVENAACSPISHQCECNENYLADNGLCVKYATQAGDFCASSFLVCKSVKNSYCSDNKCQCRWRYTEVGGKCRPTLDGTCVFNSRVTDEQCYGDGLTCSKDNKCICKDDYVQYMRKCEKQADFSEVCSSDIQCAWIPNSFCNSTCQCEPTYTMMVDKGQRKCVKSFDAPCKKDEDCGLANMKCLGGTCQCHEHYYENNNICNVKTTSLTKPCDHYKACWPQNSICNNNKCQCDWNYFEKDGNCIKGLHAPCTLKSECRKRHSYCINKKCTCKSKFEEYSGVCMRKI</sequence>
<keyword evidence="4" id="KW-1185">Reference proteome</keyword>
<feature type="chain" id="PRO_5035323598" description="EGF-like domain-containing protein" evidence="1">
    <location>
        <begin position="19"/>
        <end position="324"/>
    </location>
</feature>
<gene>
    <name evidence="3" type="ORF">G9C98_003019</name>
</gene>
<feature type="domain" description="EGF-like" evidence="2">
    <location>
        <begin position="207"/>
        <end position="240"/>
    </location>
</feature>
<reference evidence="3" key="1">
    <citation type="submission" date="2020-03" db="EMBL/GenBank/DDBJ databases">
        <authorList>
            <person name="Chebbi M.A."/>
            <person name="Drezen J.M."/>
        </authorList>
    </citation>
    <scope>NUCLEOTIDE SEQUENCE</scope>
    <source>
        <tissue evidence="3">Whole body</tissue>
    </source>
</reference>
<organism evidence="3 4">
    <name type="scientific">Cotesia typhae</name>
    <dbReference type="NCBI Taxonomy" id="2053667"/>
    <lineage>
        <taxon>Eukaryota</taxon>
        <taxon>Metazoa</taxon>
        <taxon>Ecdysozoa</taxon>
        <taxon>Arthropoda</taxon>
        <taxon>Hexapoda</taxon>
        <taxon>Insecta</taxon>
        <taxon>Pterygota</taxon>
        <taxon>Neoptera</taxon>
        <taxon>Endopterygota</taxon>
        <taxon>Hymenoptera</taxon>
        <taxon>Apocrita</taxon>
        <taxon>Ichneumonoidea</taxon>
        <taxon>Braconidae</taxon>
        <taxon>Microgastrinae</taxon>
        <taxon>Cotesia</taxon>
    </lineage>
</organism>
<dbReference type="AlphaFoldDB" id="A0A8J5QL42"/>
<dbReference type="Pfam" id="PF01683">
    <property type="entry name" value="EB"/>
    <property type="match status" value="1"/>
</dbReference>
<keyword evidence="1" id="KW-0732">Signal</keyword>
<dbReference type="PANTHER" id="PTHR39069">
    <property type="entry name" value="ECDYSONE-INDUCIBLE GENE E1, ISOFORM A"/>
    <property type="match status" value="1"/>
</dbReference>
<dbReference type="SMART" id="SM00181">
    <property type="entry name" value="EGF"/>
    <property type="match status" value="3"/>
</dbReference>
<dbReference type="InterPro" id="IPR006149">
    <property type="entry name" value="EB_dom"/>
</dbReference>
<reference evidence="3" key="2">
    <citation type="submission" date="2021-04" db="EMBL/GenBank/DDBJ databases">
        <title>Genome-wide patterns of bracovirus chromosomal integration into multiple host tissues during parasitism.</title>
        <authorList>
            <person name="Chebbi M.A.C."/>
        </authorList>
    </citation>
    <scope>NUCLEOTIDE SEQUENCE</scope>
    <source>
        <tissue evidence="3">Whole body</tissue>
    </source>
</reference>
<dbReference type="PANTHER" id="PTHR39069:SF8">
    <property type="entry name" value="FI17111P1"/>
    <property type="match status" value="1"/>
</dbReference>
<dbReference type="Proteomes" id="UP000729913">
    <property type="component" value="Unassembled WGS sequence"/>
</dbReference>
<protein>
    <recommendedName>
        <fullName evidence="2">EGF-like domain-containing protein</fullName>
    </recommendedName>
</protein>
<name>A0A8J5QL42_9HYME</name>
<feature type="domain" description="EGF-like" evidence="2">
    <location>
        <begin position="32"/>
        <end position="67"/>
    </location>
</feature>
<accession>A0A8J5QL42</accession>
<feature type="signal peptide" evidence="1">
    <location>
        <begin position="1"/>
        <end position="18"/>
    </location>
</feature>
<comment type="caution">
    <text evidence="3">The sequence shown here is derived from an EMBL/GenBank/DDBJ whole genome shotgun (WGS) entry which is preliminary data.</text>
</comment>
<feature type="domain" description="EGF-like" evidence="2">
    <location>
        <begin position="117"/>
        <end position="156"/>
    </location>
</feature>
<proteinExistence type="predicted"/>
<evidence type="ECO:0000256" key="1">
    <source>
        <dbReference type="SAM" id="SignalP"/>
    </source>
</evidence>
<evidence type="ECO:0000313" key="4">
    <source>
        <dbReference type="Proteomes" id="UP000729913"/>
    </source>
</evidence>
<dbReference type="OrthoDB" id="504708at2759"/>
<evidence type="ECO:0000259" key="2">
    <source>
        <dbReference type="SMART" id="SM00181"/>
    </source>
</evidence>
<evidence type="ECO:0000313" key="3">
    <source>
        <dbReference type="EMBL" id="KAG8035893.1"/>
    </source>
</evidence>